<evidence type="ECO:0000313" key="8">
    <source>
        <dbReference type="Proteomes" id="UP000275727"/>
    </source>
</evidence>
<dbReference type="Proteomes" id="UP000275727">
    <property type="component" value="Chromosome"/>
</dbReference>
<gene>
    <name evidence="7" type="ORF">DFR51_3510</name>
    <name evidence="6" type="ORF">SmB9_07730</name>
</gene>
<dbReference type="EMBL" id="RBWX01000011">
    <property type="protein sequence ID" value="RKS85590.1"/>
    <property type="molecule type" value="Genomic_DNA"/>
</dbReference>
<dbReference type="Pfam" id="PF12796">
    <property type="entry name" value="Ank_2"/>
    <property type="match status" value="1"/>
</dbReference>
<dbReference type="SUPFAM" id="SSF48403">
    <property type="entry name" value="Ankyrin repeat"/>
    <property type="match status" value="1"/>
</dbReference>
<dbReference type="Pfam" id="PF00023">
    <property type="entry name" value="Ank"/>
    <property type="match status" value="1"/>
</dbReference>
<evidence type="ECO:0000313" key="9">
    <source>
        <dbReference type="Proteomes" id="UP000276029"/>
    </source>
</evidence>
<dbReference type="EMBL" id="AP018711">
    <property type="protein sequence ID" value="BBE33115.1"/>
    <property type="molecule type" value="Genomic_DNA"/>
</dbReference>
<dbReference type="Proteomes" id="UP000276029">
    <property type="component" value="Unassembled WGS sequence"/>
</dbReference>
<feature type="region of interest" description="Disordered" evidence="4">
    <location>
        <begin position="190"/>
        <end position="210"/>
    </location>
</feature>
<organism evidence="6 8">
    <name type="scientific">Sphingosinicella microcystinivorans</name>
    <dbReference type="NCBI Taxonomy" id="335406"/>
    <lineage>
        <taxon>Bacteria</taxon>
        <taxon>Pseudomonadati</taxon>
        <taxon>Pseudomonadota</taxon>
        <taxon>Alphaproteobacteria</taxon>
        <taxon>Sphingomonadales</taxon>
        <taxon>Sphingosinicellaceae</taxon>
        <taxon>Sphingosinicella</taxon>
    </lineage>
</organism>
<evidence type="ECO:0000256" key="4">
    <source>
        <dbReference type="SAM" id="MobiDB-lite"/>
    </source>
</evidence>
<dbReference type="PANTHER" id="PTHR24171">
    <property type="entry name" value="ANKYRIN REPEAT DOMAIN-CONTAINING PROTEIN 39-RELATED"/>
    <property type="match status" value="1"/>
</dbReference>
<dbReference type="SMART" id="SM00248">
    <property type="entry name" value="ANK"/>
    <property type="match status" value="3"/>
</dbReference>
<dbReference type="AlphaFoldDB" id="A0AAD1G006"/>
<keyword evidence="9" id="KW-1185">Reference proteome</keyword>
<evidence type="ECO:0000256" key="5">
    <source>
        <dbReference type="SAM" id="SignalP"/>
    </source>
</evidence>
<dbReference type="Gene3D" id="1.25.40.20">
    <property type="entry name" value="Ankyrin repeat-containing domain"/>
    <property type="match status" value="1"/>
</dbReference>
<accession>A0AAD1G006</accession>
<dbReference type="KEGG" id="smic:SmB9_07730"/>
<keyword evidence="1" id="KW-0677">Repeat</keyword>
<reference evidence="7 9" key="2">
    <citation type="submission" date="2018-10" db="EMBL/GenBank/DDBJ databases">
        <title>Genomic Encyclopedia of Type Strains, Phase IV (KMG-IV): sequencing the most valuable type-strain genomes for metagenomic binning, comparative biology and taxonomic classification.</title>
        <authorList>
            <person name="Goeker M."/>
        </authorList>
    </citation>
    <scope>NUCLEOTIDE SEQUENCE [LARGE SCALE GENOMIC DNA]</scope>
    <source>
        <strain evidence="7 9">DSM 19791</strain>
    </source>
</reference>
<name>A0AAD1G006_SPHMI</name>
<proteinExistence type="predicted"/>
<protein>
    <submittedName>
        <fullName evidence="7">Ankyrin repeat protein</fullName>
    </submittedName>
</protein>
<sequence length="210" mass="22947">MSSLRKLAALLMTFAALSLAAPAAAQFSDRYNFFKAVKDGDVLKVKSMIDQPGSTLIDTRDNDSGEMALHMVTRRRDVPWMNFLIANGASVNVRDKDGNTPLHVASQLGYIDGIQTLLRRKADVNAVNSRGESPLIVAVQQRNAMVVRELLNAGAKPDLADHVAGMSARDYAERDRRAAAIVRMFKDNDNKAKTDEAKPTTVLPLQNPGN</sequence>
<dbReference type="PROSITE" id="PS50088">
    <property type="entry name" value="ANK_REPEAT"/>
    <property type="match status" value="3"/>
</dbReference>
<evidence type="ECO:0000256" key="1">
    <source>
        <dbReference type="ARBA" id="ARBA00022737"/>
    </source>
</evidence>
<feature type="signal peptide" evidence="5">
    <location>
        <begin position="1"/>
        <end position="25"/>
    </location>
</feature>
<dbReference type="RefSeq" id="WP_121053414.1">
    <property type="nucleotide sequence ID" value="NZ_AP018711.1"/>
</dbReference>
<feature type="repeat" description="ANK" evidence="3">
    <location>
        <begin position="130"/>
        <end position="162"/>
    </location>
</feature>
<feature type="repeat" description="ANK" evidence="3">
    <location>
        <begin position="97"/>
        <end position="129"/>
    </location>
</feature>
<evidence type="ECO:0000313" key="6">
    <source>
        <dbReference type="EMBL" id="BBE33115.1"/>
    </source>
</evidence>
<dbReference type="InterPro" id="IPR036770">
    <property type="entry name" value="Ankyrin_rpt-contain_sf"/>
</dbReference>
<evidence type="ECO:0000256" key="2">
    <source>
        <dbReference type="ARBA" id="ARBA00023043"/>
    </source>
</evidence>
<dbReference type="PROSITE" id="PS50297">
    <property type="entry name" value="ANK_REP_REGION"/>
    <property type="match status" value="3"/>
</dbReference>
<feature type="repeat" description="ANK" evidence="3">
    <location>
        <begin position="64"/>
        <end position="96"/>
    </location>
</feature>
<keyword evidence="2 3" id="KW-0040">ANK repeat</keyword>
<evidence type="ECO:0000256" key="3">
    <source>
        <dbReference type="PROSITE-ProRule" id="PRU00023"/>
    </source>
</evidence>
<reference evidence="6 8" key="1">
    <citation type="submission" date="2018-06" db="EMBL/GenBank/DDBJ databases">
        <title>Complete Genome Sequence of the Microcystin-Degrading Bacterium Sphingosinicella microcystinivorans Strain B-9.</title>
        <authorList>
            <person name="Jin H."/>
            <person name="Nishizawa T."/>
            <person name="Guo Y."/>
            <person name="Nishizawa A."/>
            <person name="Park H."/>
            <person name="Kato H."/>
            <person name="Tsuji K."/>
            <person name="Harada K."/>
        </authorList>
    </citation>
    <scope>NUCLEOTIDE SEQUENCE [LARGE SCALE GENOMIC DNA]</scope>
    <source>
        <strain evidence="6 8">B9</strain>
    </source>
</reference>
<dbReference type="InterPro" id="IPR002110">
    <property type="entry name" value="Ankyrin_rpt"/>
</dbReference>
<evidence type="ECO:0000313" key="7">
    <source>
        <dbReference type="EMBL" id="RKS85590.1"/>
    </source>
</evidence>
<feature type="chain" id="PRO_5041897020" evidence="5">
    <location>
        <begin position="26"/>
        <end position="210"/>
    </location>
</feature>
<keyword evidence="5" id="KW-0732">Signal</keyword>